<organism evidence="1 2">
    <name type="scientific">Listeria riparia FSL S10-1204</name>
    <dbReference type="NCBI Taxonomy" id="1265816"/>
    <lineage>
        <taxon>Bacteria</taxon>
        <taxon>Bacillati</taxon>
        <taxon>Bacillota</taxon>
        <taxon>Bacilli</taxon>
        <taxon>Bacillales</taxon>
        <taxon>Listeriaceae</taxon>
        <taxon>Listeria</taxon>
    </lineage>
</organism>
<proteinExistence type="predicted"/>
<comment type="caution">
    <text evidence="1">The sequence shown here is derived from an EMBL/GenBank/DDBJ whole genome shotgun (WGS) entry which is preliminary data.</text>
</comment>
<sequence>MFYQVMPNKGVFYENKTAKGLLDIAEATRTTVNGSQTIPSLEEIKDIKKFVFKLDGKSRRIISV</sequence>
<dbReference type="Proteomes" id="UP000019248">
    <property type="component" value="Unassembled WGS sequence"/>
</dbReference>
<evidence type="ECO:0000313" key="2">
    <source>
        <dbReference type="Proteomes" id="UP000019248"/>
    </source>
</evidence>
<protein>
    <submittedName>
        <fullName evidence="1">Uncharacterized protein</fullName>
    </submittedName>
</protein>
<dbReference type="PATRIC" id="fig|1265816.5.peg.2144"/>
<dbReference type="EMBL" id="AODL01000016">
    <property type="protein sequence ID" value="EUJ44072.1"/>
    <property type="molecule type" value="Genomic_DNA"/>
</dbReference>
<accession>W7D4E2</accession>
<evidence type="ECO:0000313" key="1">
    <source>
        <dbReference type="EMBL" id="EUJ44072.1"/>
    </source>
</evidence>
<reference evidence="1 2" key="1">
    <citation type="journal article" date="2014" name="Int. J. Syst. Evol. Microbiol.">
        <title>Listeria floridensis sp. nov., Listeria aquatica sp. nov., Listeria cornellensis sp. nov., Listeria riparia sp. nov. and Listeria grandensis sp. nov., from agricultural and natural environments.</title>
        <authorList>
            <person name="den Bakker H.C."/>
            <person name="Warchocki S."/>
            <person name="Wright E.M."/>
            <person name="Allred A.F."/>
            <person name="Ahlstrom C."/>
            <person name="Manuel C.S."/>
            <person name="Stasiewicz M.J."/>
            <person name="Burrell A."/>
            <person name="Roof S."/>
            <person name="Strawn L."/>
            <person name="Fortes E.D."/>
            <person name="Nightingale K.K."/>
            <person name="Kephart D."/>
            <person name="Wiedmann M."/>
        </authorList>
    </citation>
    <scope>NUCLEOTIDE SEQUENCE [LARGE SCALE GENOMIC DNA]</scope>
    <source>
        <strain evidence="1 2">FSL S10-1204</strain>
    </source>
</reference>
<gene>
    <name evidence="1" type="ORF">PRIP_10844</name>
</gene>
<name>W7D4E2_9LIST</name>
<dbReference type="AlphaFoldDB" id="W7D4E2"/>
<keyword evidence="2" id="KW-1185">Reference proteome</keyword>